<evidence type="ECO:0000259" key="2">
    <source>
        <dbReference type="Pfam" id="PF01575"/>
    </source>
</evidence>
<dbReference type="SUPFAM" id="SSF54637">
    <property type="entry name" value="Thioesterase/thiol ester dehydrase-isomerase"/>
    <property type="match status" value="2"/>
</dbReference>
<dbReference type="EMBL" id="VDFQ02000006">
    <property type="protein sequence ID" value="KAA1420027.1"/>
    <property type="molecule type" value="Genomic_DNA"/>
</dbReference>
<feature type="domain" description="MaoC-like" evidence="2">
    <location>
        <begin position="194"/>
        <end position="275"/>
    </location>
</feature>
<dbReference type="AlphaFoldDB" id="A0A5Q6RPT8"/>
<dbReference type="OrthoDB" id="9774179at2"/>
<accession>A0A5Q6RPT8</accession>
<reference evidence="3 4" key="1">
    <citation type="submission" date="2019-09" db="EMBL/GenBank/DDBJ databases">
        <title>Mumia zhuanghuii sp. nov. isolated from the intestinal contents of plateau pika (Ochotona curzoniae) in the Qinghai-Tibet plateau of China.</title>
        <authorList>
            <person name="Tian Z."/>
        </authorList>
    </citation>
    <scope>NUCLEOTIDE SEQUENCE [LARGE SCALE GENOMIC DNA]</scope>
    <source>
        <strain evidence="4">350</strain>
    </source>
</reference>
<name>A0A5Q6RPT8_9ACTN</name>
<dbReference type="Pfam" id="PF01575">
    <property type="entry name" value="MaoC_dehydratas"/>
    <property type="match status" value="1"/>
</dbReference>
<dbReference type="RefSeq" id="WP_149771251.1">
    <property type="nucleotide sequence ID" value="NZ_VDFQ02000006.1"/>
</dbReference>
<evidence type="ECO:0000256" key="1">
    <source>
        <dbReference type="ARBA" id="ARBA00005254"/>
    </source>
</evidence>
<proteinExistence type="inferred from homology"/>
<organism evidence="3 4">
    <name type="scientific">Mumia zhuanghuii</name>
    <dbReference type="NCBI Taxonomy" id="2585211"/>
    <lineage>
        <taxon>Bacteria</taxon>
        <taxon>Bacillati</taxon>
        <taxon>Actinomycetota</taxon>
        <taxon>Actinomycetes</taxon>
        <taxon>Propionibacteriales</taxon>
        <taxon>Nocardioidaceae</taxon>
        <taxon>Mumia</taxon>
    </lineage>
</organism>
<dbReference type="PANTHER" id="PTHR43841">
    <property type="entry name" value="3-HYDROXYACYL-THIOESTER DEHYDRATASE HTDX-RELATED"/>
    <property type="match status" value="1"/>
</dbReference>
<evidence type="ECO:0000313" key="3">
    <source>
        <dbReference type="EMBL" id="KAA1420027.1"/>
    </source>
</evidence>
<dbReference type="InterPro" id="IPR002539">
    <property type="entry name" value="MaoC-like_dom"/>
</dbReference>
<gene>
    <name evidence="3" type="ORF">FE697_019295</name>
</gene>
<evidence type="ECO:0000313" key="4">
    <source>
        <dbReference type="Proteomes" id="UP000307768"/>
    </source>
</evidence>
<dbReference type="PANTHER" id="PTHR43841:SF1">
    <property type="entry name" value="3-HYDROXYACYL-THIOESTER DEHYDRATASE X"/>
    <property type="match status" value="1"/>
</dbReference>
<protein>
    <recommendedName>
        <fullName evidence="2">MaoC-like domain-containing protein</fullName>
    </recommendedName>
</protein>
<sequence length="296" mass="31724">MTVRQFERAPATLPLYLRAALPAIPVVGNLPGVRHVPGSVPDVTLVRAGVTTDLADLAAYATVCGFSIRDTLPVTYPHMAAFGLQMTLMTDTAFPFAPMGLVHLRNSITQHRPIAVTESYAVSVQATHLREHPKGRLIDIVSVARVGAETVWEETMTLFRRGGGGAAEAQRAPLDDVEAPAGTATWSLDAGLGRRYGAVSGDRNPIHLSRLSAKAFGFPRQIAHGMWTKARALAAIENRLPGAYTVDAEFRRPILLPAEVTFGHVVEGDRQLFGVTGHARGDKPAPTHLVGRVVPA</sequence>
<dbReference type="Gene3D" id="3.10.129.10">
    <property type="entry name" value="Hotdog Thioesterase"/>
    <property type="match status" value="1"/>
</dbReference>
<dbReference type="InterPro" id="IPR029069">
    <property type="entry name" value="HotDog_dom_sf"/>
</dbReference>
<comment type="similarity">
    <text evidence="1">Belongs to the enoyl-CoA hydratase/isomerase family.</text>
</comment>
<comment type="caution">
    <text evidence="3">The sequence shown here is derived from an EMBL/GenBank/DDBJ whole genome shotgun (WGS) entry which is preliminary data.</text>
</comment>
<dbReference type="Proteomes" id="UP000307768">
    <property type="component" value="Unassembled WGS sequence"/>
</dbReference>